<accession>A0A2H3KLA2</accession>
<reference evidence="18 19" key="1">
    <citation type="submission" date="2016-05" db="EMBL/GenBank/DDBJ databases">
        <authorList>
            <person name="Lavstsen T."/>
            <person name="Jespersen J.S."/>
        </authorList>
    </citation>
    <scope>NUCLEOTIDE SEQUENCE [LARGE SCALE GENOMIC DNA]</scope>
    <source>
        <strain evidence="18 19">B7-9</strain>
    </source>
</reference>
<evidence type="ECO:0000256" key="8">
    <source>
        <dbReference type="ARBA" id="ARBA00022741"/>
    </source>
</evidence>
<dbReference type="RefSeq" id="WP_097653282.1">
    <property type="nucleotide sequence ID" value="NZ_LYXE01000090.1"/>
</dbReference>
<comment type="subcellular location">
    <subcellularLocation>
        <location evidence="2 15">Cytoplasm</location>
    </subcellularLocation>
</comment>
<comment type="function">
    <text evidence="13 15">Catalyzes the attachment of isoleucine to tRNA(Ile). As IleRS can inadvertently accommodate and process structurally similar amino acids such as valine, to avoid such errors it has two additional distinct tRNA(Ile)-dependent editing activities. One activity is designated as 'pretransfer' editing and involves the hydrolysis of activated Val-AMP. The other activity is designated 'posttransfer' editing and involves deacylation of mischarged Val-tRNA(Ile).</text>
</comment>
<evidence type="ECO:0000256" key="3">
    <source>
        <dbReference type="ARBA" id="ARBA00007078"/>
    </source>
</evidence>
<feature type="short sequence motif" description="'HIGH' region" evidence="15">
    <location>
        <begin position="46"/>
        <end position="56"/>
    </location>
</feature>
<dbReference type="NCBIfam" id="TIGR00392">
    <property type="entry name" value="ileS"/>
    <property type="match status" value="1"/>
</dbReference>
<dbReference type="PRINTS" id="PR00984">
    <property type="entry name" value="TRNASYNTHILE"/>
</dbReference>
<evidence type="ECO:0000256" key="2">
    <source>
        <dbReference type="ARBA" id="ARBA00004496"/>
    </source>
</evidence>
<dbReference type="InterPro" id="IPR002301">
    <property type="entry name" value="Ile-tRNA-ligase"/>
</dbReference>
<keyword evidence="7 15" id="KW-0479">Metal-binding</keyword>
<keyword evidence="9 15" id="KW-0862">Zinc</keyword>
<dbReference type="InterPro" id="IPR014729">
    <property type="entry name" value="Rossmann-like_a/b/a_fold"/>
</dbReference>
<dbReference type="InterPro" id="IPR009008">
    <property type="entry name" value="Val/Leu/Ile-tRNA-synth_edit"/>
</dbReference>
<dbReference type="GO" id="GO:0004822">
    <property type="term" value="F:isoleucine-tRNA ligase activity"/>
    <property type="evidence" value="ECO:0007669"/>
    <property type="project" value="UniProtKB-UniRule"/>
</dbReference>
<evidence type="ECO:0000313" key="18">
    <source>
        <dbReference type="EMBL" id="PDV98831.1"/>
    </source>
</evidence>
<dbReference type="Proteomes" id="UP000220922">
    <property type="component" value="Unassembled WGS sequence"/>
</dbReference>
<dbReference type="OrthoDB" id="9810365at2"/>
<feature type="binding site" evidence="15">
    <location>
        <position position="612"/>
    </location>
    <ligand>
        <name>ATP</name>
        <dbReference type="ChEBI" id="CHEBI:30616"/>
    </ligand>
</feature>
<comment type="domain">
    <text evidence="15">IleRS has two distinct active sites: one for aminoacylation and one for editing. The misactivated valine is translocated from the active site to the editing site, which sterically excludes the correctly activated isoleucine. The single editing site contains two valyl binding pockets, one specific for each substrate (Val-AMP or Val-tRNA(Ile)).</text>
</comment>
<dbReference type="GO" id="GO:0005524">
    <property type="term" value="F:ATP binding"/>
    <property type="evidence" value="ECO:0007669"/>
    <property type="project" value="UniProtKB-UniRule"/>
</dbReference>
<evidence type="ECO:0000256" key="9">
    <source>
        <dbReference type="ARBA" id="ARBA00022833"/>
    </source>
</evidence>
<dbReference type="InterPro" id="IPR023586">
    <property type="entry name" value="Ile-tRNA-ligase_type2"/>
</dbReference>
<keyword evidence="10 15" id="KW-0067">ATP-binding</keyword>
<dbReference type="InterPro" id="IPR033709">
    <property type="entry name" value="Anticodon_Ile_ABEc"/>
</dbReference>
<comment type="subunit">
    <text evidence="4 15">Monomer.</text>
</comment>
<dbReference type="Gene3D" id="3.90.740.10">
    <property type="entry name" value="Valyl/Leucyl/Isoleucyl-tRNA synthetase, editing domain"/>
    <property type="match status" value="1"/>
</dbReference>
<comment type="caution">
    <text evidence="18">The sequence shown here is derived from an EMBL/GenBank/DDBJ whole genome shotgun (WGS) entry which is preliminary data.</text>
</comment>
<dbReference type="SUPFAM" id="SSF47323">
    <property type="entry name" value="Anticodon-binding domain of a subclass of class I aminoacyl-tRNA synthetases"/>
    <property type="match status" value="1"/>
</dbReference>
<organism evidence="18 19">
    <name type="scientific">Candidatus Chloroploca asiatica</name>
    <dbReference type="NCBI Taxonomy" id="1506545"/>
    <lineage>
        <taxon>Bacteria</taxon>
        <taxon>Bacillati</taxon>
        <taxon>Chloroflexota</taxon>
        <taxon>Chloroflexia</taxon>
        <taxon>Chloroflexales</taxon>
        <taxon>Chloroflexineae</taxon>
        <taxon>Oscillochloridaceae</taxon>
        <taxon>Candidatus Chloroploca</taxon>
    </lineage>
</organism>
<protein>
    <recommendedName>
        <fullName evidence="15">Isoleucine--tRNA ligase</fullName>
        <ecNumber evidence="15">6.1.1.5</ecNumber>
    </recommendedName>
    <alternativeName>
        <fullName evidence="15">Isoleucyl-tRNA synthetase</fullName>
        <shortName evidence="15">IleRS</shortName>
    </alternativeName>
</protein>
<dbReference type="GO" id="GO:0006428">
    <property type="term" value="P:isoleucyl-tRNA aminoacylation"/>
    <property type="evidence" value="ECO:0007669"/>
    <property type="project" value="UniProtKB-UniRule"/>
</dbReference>
<dbReference type="GO" id="GO:0002161">
    <property type="term" value="F:aminoacyl-tRNA deacylase activity"/>
    <property type="evidence" value="ECO:0007669"/>
    <property type="project" value="InterPro"/>
</dbReference>
<dbReference type="EMBL" id="LYXE01000090">
    <property type="protein sequence ID" value="PDV98831.1"/>
    <property type="molecule type" value="Genomic_DNA"/>
</dbReference>
<evidence type="ECO:0000256" key="1">
    <source>
        <dbReference type="ARBA" id="ARBA00001947"/>
    </source>
</evidence>
<evidence type="ECO:0000256" key="13">
    <source>
        <dbReference type="ARBA" id="ARBA00025217"/>
    </source>
</evidence>
<sequence>MFTPVTTNVSFPQLEEEVLEWWTERQIVERSLASGEKPFVFYEGPPTANGRPGLHHVISRTFKDIILRYRAMQGYQIIGRREGWDTHGLPVEIEVERKLGFTGKADIERFGIAEFNKLCRESVWEYIQEWKTFTQRIAYWVDEDGYYTYDNKYIESLWWILRQLWDRGLLFRDYKVTMHCPRCGTTLSDHEVSLGFKEDVDDPSVWVKFRLSGASVEGAPAETLASGLEGAFMVAWTTTPWTLPANAALAVNPEAMYALAEVDGQPLLVAASLVERVLGEGAQVQRQIQGSDLVGLRYEPLFQGVPGKGDTVDWAQAYRVVADEFVSLDDGTGVVHIAPAYGDLEIGRKYGLPTLFSVGLDGKVLPEYEELGFGGKFFKTADPDITRNLKQRGLMLKSGRVHHSYPFCWRDDTPLLYYAKPSWYIRTTAYKDDLVDNNQQIHWVPEHIRDGRFGNWLENNIDWAISRERYWGTPLPIWTNADGSHMACIGSLEELEQKVGRSLRDLDLHRPYVDEVTWEDPQHGTMRRIPDVADCWFDSGAMPVAQWHYPFENQQLFESAHPADYICEAVDQTRGWFYTLHAESTLLFNRPAFQNVICLGHILDEHGLKMSKSKGNIIKPSEVIEAYGVDALRWYLFAAAPPGNPRRFSMGLVSESLRKFLLTLWNTYSFFVTYATLDQWQPGEAVPDEALQPIDRWALAALNGLVRDVTADFEDYEVYPAARRIERFVDELSNWYVRRNRRRFWKSETDADKQAAYHTLYTCLLTLTKLTAPFIPFMSETIYRNLTGQAAGGGSSEGLAESVHLARWPTYDPARIDETLVADTEALLSAVSLGRAARKTANLKVRQPLAELWLRAATPAETAGVRRFEADLRDELNVKQVRYLEAASTIVEYRFKPNLRLVGKKYGKLVPALTVALKDLTGDAARAAAHACEAGEPVRLTINGQALELQAEEILIESSAPEGYAVAESDGMLVALNTTVTPELRLEGAARDLVRSVQDARKQAGLAIADRIALYVTSANEAALLQETLAQWGDYVRGETLATSLKVGDAPEGAHTEQAEFGDGDATLGIVKA</sequence>
<dbReference type="SUPFAM" id="SSF52374">
    <property type="entry name" value="Nucleotidylyl transferase"/>
    <property type="match status" value="1"/>
</dbReference>
<keyword evidence="19" id="KW-1185">Reference proteome</keyword>
<dbReference type="FunFam" id="3.40.50.620:FF:000075">
    <property type="entry name" value="Isoleucine--tRNA ligase"/>
    <property type="match status" value="1"/>
</dbReference>
<keyword evidence="12 15" id="KW-0030">Aminoacyl-tRNA synthetase</keyword>
<evidence type="ECO:0000256" key="6">
    <source>
        <dbReference type="ARBA" id="ARBA00022598"/>
    </source>
</evidence>
<dbReference type="CDD" id="cd00818">
    <property type="entry name" value="IleRS_core"/>
    <property type="match status" value="1"/>
</dbReference>
<dbReference type="AlphaFoldDB" id="A0A2H3KLA2"/>
<evidence type="ECO:0000259" key="17">
    <source>
        <dbReference type="Pfam" id="PF08264"/>
    </source>
</evidence>
<dbReference type="GO" id="GO:0000049">
    <property type="term" value="F:tRNA binding"/>
    <property type="evidence" value="ECO:0007669"/>
    <property type="project" value="InterPro"/>
</dbReference>
<evidence type="ECO:0000256" key="4">
    <source>
        <dbReference type="ARBA" id="ARBA00011245"/>
    </source>
</evidence>
<evidence type="ECO:0000256" key="14">
    <source>
        <dbReference type="ARBA" id="ARBA00048359"/>
    </source>
</evidence>
<dbReference type="GO" id="GO:0005737">
    <property type="term" value="C:cytoplasm"/>
    <property type="evidence" value="ECO:0007669"/>
    <property type="project" value="UniProtKB-SubCell"/>
</dbReference>
<dbReference type="PANTHER" id="PTHR42780:SF1">
    <property type="entry name" value="ISOLEUCINE--TRNA LIGASE, CYTOPLASMIC"/>
    <property type="match status" value="1"/>
</dbReference>
<dbReference type="Gene3D" id="3.40.50.620">
    <property type="entry name" value="HUPs"/>
    <property type="match status" value="2"/>
</dbReference>
<dbReference type="InterPro" id="IPR002300">
    <property type="entry name" value="aa-tRNA-synth_Ia"/>
</dbReference>
<feature type="domain" description="Methionyl/Valyl/Leucyl/Isoleucyl-tRNA synthetase anticodon-binding" evidence="17">
    <location>
        <begin position="695"/>
        <end position="849"/>
    </location>
</feature>
<dbReference type="CDD" id="cd07961">
    <property type="entry name" value="Anticodon_Ia_Ile_ABEc"/>
    <property type="match status" value="1"/>
</dbReference>
<dbReference type="Pfam" id="PF08264">
    <property type="entry name" value="Anticodon_1"/>
    <property type="match status" value="1"/>
</dbReference>
<evidence type="ECO:0000256" key="12">
    <source>
        <dbReference type="ARBA" id="ARBA00023146"/>
    </source>
</evidence>
<keyword evidence="8 15" id="KW-0547">Nucleotide-binding</keyword>
<evidence type="ECO:0000256" key="15">
    <source>
        <dbReference type="HAMAP-Rule" id="MF_02003"/>
    </source>
</evidence>
<proteinExistence type="inferred from homology"/>
<evidence type="ECO:0000313" key="19">
    <source>
        <dbReference type="Proteomes" id="UP000220922"/>
    </source>
</evidence>
<comment type="catalytic activity">
    <reaction evidence="14 15">
        <text>tRNA(Ile) + L-isoleucine + ATP = L-isoleucyl-tRNA(Ile) + AMP + diphosphate</text>
        <dbReference type="Rhea" id="RHEA:11060"/>
        <dbReference type="Rhea" id="RHEA-COMP:9666"/>
        <dbReference type="Rhea" id="RHEA-COMP:9695"/>
        <dbReference type="ChEBI" id="CHEBI:30616"/>
        <dbReference type="ChEBI" id="CHEBI:33019"/>
        <dbReference type="ChEBI" id="CHEBI:58045"/>
        <dbReference type="ChEBI" id="CHEBI:78442"/>
        <dbReference type="ChEBI" id="CHEBI:78528"/>
        <dbReference type="ChEBI" id="CHEBI:456215"/>
        <dbReference type="EC" id="6.1.1.5"/>
    </reaction>
</comment>
<dbReference type="EC" id="6.1.1.5" evidence="15"/>
<comment type="cofactor">
    <cofactor evidence="1 15">
        <name>Zn(2+)</name>
        <dbReference type="ChEBI" id="CHEBI:29105"/>
    </cofactor>
</comment>
<dbReference type="HAMAP" id="MF_02003">
    <property type="entry name" value="Ile_tRNA_synth_type2"/>
    <property type="match status" value="1"/>
</dbReference>
<dbReference type="SUPFAM" id="SSF50677">
    <property type="entry name" value="ValRS/IleRS/LeuRS editing domain"/>
    <property type="match status" value="1"/>
</dbReference>
<dbReference type="InterPro" id="IPR009080">
    <property type="entry name" value="tRNAsynth_Ia_anticodon-bd"/>
</dbReference>
<evidence type="ECO:0000256" key="11">
    <source>
        <dbReference type="ARBA" id="ARBA00022917"/>
    </source>
</evidence>
<feature type="domain" description="Aminoacyl-tRNA synthetase class Ia" evidence="16">
    <location>
        <begin position="18"/>
        <end position="640"/>
    </location>
</feature>
<keyword evidence="11 15" id="KW-0648">Protein biosynthesis</keyword>
<feature type="short sequence motif" description="'KMSKS' region" evidence="15">
    <location>
        <begin position="609"/>
        <end position="613"/>
    </location>
</feature>
<evidence type="ECO:0000256" key="10">
    <source>
        <dbReference type="ARBA" id="ARBA00022840"/>
    </source>
</evidence>
<evidence type="ECO:0000256" key="7">
    <source>
        <dbReference type="ARBA" id="ARBA00022723"/>
    </source>
</evidence>
<dbReference type="PANTHER" id="PTHR42780">
    <property type="entry name" value="SOLEUCYL-TRNA SYNTHETASE"/>
    <property type="match status" value="1"/>
</dbReference>
<dbReference type="Pfam" id="PF00133">
    <property type="entry name" value="tRNA-synt_1"/>
    <property type="match status" value="1"/>
</dbReference>
<dbReference type="GO" id="GO:0008270">
    <property type="term" value="F:zinc ion binding"/>
    <property type="evidence" value="ECO:0007669"/>
    <property type="project" value="UniProtKB-UniRule"/>
</dbReference>
<keyword evidence="5 15" id="KW-0963">Cytoplasm</keyword>
<dbReference type="Gene3D" id="1.10.730.10">
    <property type="entry name" value="Isoleucyl-tRNA Synthetase, Domain 1"/>
    <property type="match status" value="1"/>
</dbReference>
<dbReference type="FunFam" id="3.40.50.620:FF:000063">
    <property type="entry name" value="Isoleucine--tRNA ligase"/>
    <property type="match status" value="1"/>
</dbReference>
<evidence type="ECO:0000256" key="5">
    <source>
        <dbReference type="ARBA" id="ARBA00022490"/>
    </source>
</evidence>
<dbReference type="InterPro" id="IPR013155">
    <property type="entry name" value="M/V/L/I-tRNA-synth_anticd-bd"/>
</dbReference>
<comment type="similarity">
    <text evidence="3 15">Belongs to the class-I aminoacyl-tRNA synthetase family. IleS type 2 subfamily.</text>
</comment>
<evidence type="ECO:0000259" key="16">
    <source>
        <dbReference type="Pfam" id="PF00133"/>
    </source>
</evidence>
<name>A0A2H3KLA2_9CHLR</name>
<keyword evidence="6 15" id="KW-0436">Ligase</keyword>
<gene>
    <name evidence="15" type="primary">ileS</name>
    <name evidence="18" type="ORF">A9Q02_02545</name>
</gene>
<dbReference type="Pfam" id="PF19302">
    <property type="entry name" value="DUF5915"/>
    <property type="match status" value="1"/>
</dbReference>